<keyword evidence="1" id="KW-1133">Transmembrane helix</keyword>
<dbReference type="InterPro" id="IPR040225">
    <property type="entry name" value="GIL1-like"/>
</dbReference>
<dbReference type="GO" id="GO:0009639">
    <property type="term" value="P:response to red or far red light"/>
    <property type="evidence" value="ECO:0007669"/>
    <property type="project" value="InterPro"/>
</dbReference>
<evidence type="ECO:0000313" key="3">
    <source>
        <dbReference type="Proteomes" id="UP001153555"/>
    </source>
</evidence>
<keyword evidence="1" id="KW-0812">Transmembrane</keyword>
<comment type="caution">
    <text evidence="2">The sequence shown here is derived from an EMBL/GenBank/DDBJ whole genome shotgun (WGS) entry which is preliminary data.</text>
</comment>
<reference evidence="2" key="1">
    <citation type="submission" date="2019-12" db="EMBL/GenBank/DDBJ databases">
        <authorList>
            <person name="Scholes J."/>
        </authorList>
    </citation>
    <scope>NUCLEOTIDE SEQUENCE</scope>
</reference>
<sequence>MFHDFDKIDFDLCNDELICNDNCDVVEQNGYMRQLIEHVTISPIEIPSMNTKCGFSRFCERKYEELVHPIMECSIFRHLGRKEKKMLDFWKSLSIFHELFVRMASSIWLLHALAVVALAAVLSWLHRLGLVDT</sequence>
<evidence type="ECO:0000313" key="2">
    <source>
        <dbReference type="EMBL" id="CAA0839917.1"/>
    </source>
</evidence>
<gene>
    <name evidence="2" type="ORF">SHERM_06380</name>
</gene>
<name>A0A9N7RQ66_STRHE</name>
<proteinExistence type="predicted"/>
<dbReference type="GO" id="GO:0009959">
    <property type="term" value="P:negative gravitropism"/>
    <property type="evidence" value="ECO:0007669"/>
    <property type="project" value="InterPro"/>
</dbReference>
<dbReference type="Proteomes" id="UP001153555">
    <property type="component" value="Unassembled WGS sequence"/>
</dbReference>
<dbReference type="EMBL" id="CACSLK010031655">
    <property type="protein sequence ID" value="CAA0839917.1"/>
    <property type="molecule type" value="Genomic_DNA"/>
</dbReference>
<evidence type="ECO:0000256" key="1">
    <source>
        <dbReference type="SAM" id="Phobius"/>
    </source>
</evidence>
<keyword evidence="1" id="KW-0472">Membrane</keyword>
<dbReference type="PANTHER" id="PTHR31161">
    <property type="entry name" value="PROTEIN GRAVITROPIC IN THE LIGHT 1"/>
    <property type="match status" value="1"/>
</dbReference>
<organism evidence="2 3">
    <name type="scientific">Striga hermonthica</name>
    <name type="common">Purple witchweed</name>
    <name type="synonym">Buchnera hermonthica</name>
    <dbReference type="NCBI Taxonomy" id="68872"/>
    <lineage>
        <taxon>Eukaryota</taxon>
        <taxon>Viridiplantae</taxon>
        <taxon>Streptophyta</taxon>
        <taxon>Embryophyta</taxon>
        <taxon>Tracheophyta</taxon>
        <taxon>Spermatophyta</taxon>
        <taxon>Magnoliopsida</taxon>
        <taxon>eudicotyledons</taxon>
        <taxon>Gunneridae</taxon>
        <taxon>Pentapetalae</taxon>
        <taxon>asterids</taxon>
        <taxon>lamiids</taxon>
        <taxon>Lamiales</taxon>
        <taxon>Orobanchaceae</taxon>
        <taxon>Buchnereae</taxon>
        <taxon>Striga</taxon>
    </lineage>
</organism>
<accession>A0A9N7RQ66</accession>
<feature type="transmembrane region" description="Helical" evidence="1">
    <location>
        <begin position="99"/>
        <end position="125"/>
    </location>
</feature>
<keyword evidence="3" id="KW-1185">Reference proteome</keyword>
<dbReference type="AlphaFoldDB" id="A0A9N7RQ66"/>
<dbReference type="OrthoDB" id="1915848at2759"/>
<protein>
    <submittedName>
        <fullName evidence="2">Uncharacterized protein</fullName>
    </submittedName>
</protein>